<dbReference type="HOGENOM" id="CLU_019796_1_0_11"/>
<dbReference type="Proteomes" id="UP000013304">
    <property type="component" value="Chromosome"/>
</dbReference>
<feature type="domain" description="D-isomer specific 2-hydroxyacid dehydrogenase NAD-binding" evidence="6">
    <location>
        <begin position="125"/>
        <end position="300"/>
    </location>
</feature>
<dbReference type="InterPro" id="IPR036291">
    <property type="entry name" value="NAD(P)-bd_dom_sf"/>
</dbReference>
<dbReference type="PANTHER" id="PTHR43333">
    <property type="entry name" value="2-HACID_DH_C DOMAIN-CONTAINING PROTEIN"/>
    <property type="match status" value="1"/>
</dbReference>
<gene>
    <name evidence="7" type="ORF">SFUL_3191</name>
</gene>
<dbReference type="AlphaFoldDB" id="N0CR46"/>
<reference evidence="7 8" key="1">
    <citation type="submission" date="2013-04" db="EMBL/GenBank/DDBJ databases">
        <title>Complete genome sequence of Streptomyces fulvissimus.</title>
        <authorList>
            <person name="Myronovskyi M."/>
            <person name="Tokovenko B."/>
            <person name="Manderscheid N."/>
            <person name="Petzke L."/>
            <person name="Luzhetskyy A."/>
        </authorList>
    </citation>
    <scope>NUCLEOTIDE SEQUENCE [LARGE SCALE GENOMIC DNA]</scope>
    <source>
        <strain evidence="7 8">DSM 40593</strain>
    </source>
</reference>
<dbReference type="InterPro" id="IPR006139">
    <property type="entry name" value="D-isomer_2_OHA_DH_cat_dom"/>
</dbReference>
<evidence type="ECO:0000256" key="4">
    <source>
        <dbReference type="RuleBase" id="RU003719"/>
    </source>
</evidence>
<dbReference type="PATRIC" id="fig|1303692.3.peg.3213"/>
<evidence type="ECO:0000256" key="2">
    <source>
        <dbReference type="ARBA" id="ARBA00023002"/>
    </source>
</evidence>
<comment type="similarity">
    <text evidence="1 4">Belongs to the D-isomer specific 2-hydroxyacid dehydrogenase family.</text>
</comment>
<protein>
    <submittedName>
        <fullName evidence="7">D-isomer specific 2-hydroxyacid dehydrogenase NAD-binding protein</fullName>
    </submittedName>
</protein>
<evidence type="ECO:0000259" key="6">
    <source>
        <dbReference type="Pfam" id="PF02826"/>
    </source>
</evidence>
<evidence type="ECO:0000259" key="5">
    <source>
        <dbReference type="Pfam" id="PF00389"/>
    </source>
</evidence>
<dbReference type="Gene3D" id="3.40.50.720">
    <property type="entry name" value="NAD(P)-binding Rossmann-like Domain"/>
    <property type="match status" value="2"/>
</dbReference>
<dbReference type="GO" id="GO:0051287">
    <property type="term" value="F:NAD binding"/>
    <property type="evidence" value="ECO:0007669"/>
    <property type="project" value="InterPro"/>
</dbReference>
<dbReference type="GO" id="GO:0016616">
    <property type="term" value="F:oxidoreductase activity, acting on the CH-OH group of donors, NAD or NADP as acceptor"/>
    <property type="evidence" value="ECO:0007669"/>
    <property type="project" value="InterPro"/>
</dbReference>
<organism evidence="7 8">
    <name type="scientific">Streptomyces microflavus DSM 40593</name>
    <dbReference type="NCBI Taxonomy" id="1303692"/>
    <lineage>
        <taxon>Bacteria</taxon>
        <taxon>Bacillati</taxon>
        <taxon>Actinomycetota</taxon>
        <taxon>Actinomycetes</taxon>
        <taxon>Kitasatosporales</taxon>
        <taxon>Streptomycetaceae</taxon>
        <taxon>Streptomyces</taxon>
    </lineage>
</organism>
<evidence type="ECO:0000313" key="7">
    <source>
        <dbReference type="EMBL" id="AGK78125.1"/>
    </source>
</evidence>
<evidence type="ECO:0000256" key="3">
    <source>
        <dbReference type="ARBA" id="ARBA00023027"/>
    </source>
</evidence>
<keyword evidence="3" id="KW-0520">NAD</keyword>
<keyword evidence="2 4" id="KW-0560">Oxidoreductase</keyword>
<dbReference type="PANTHER" id="PTHR43333:SF1">
    <property type="entry name" value="D-ISOMER SPECIFIC 2-HYDROXYACID DEHYDROGENASE NAD-BINDING DOMAIN-CONTAINING PROTEIN"/>
    <property type="match status" value="1"/>
</dbReference>
<dbReference type="InterPro" id="IPR006140">
    <property type="entry name" value="D-isomer_DH_NAD-bd"/>
</dbReference>
<name>N0CR46_STRMI</name>
<dbReference type="Pfam" id="PF00389">
    <property type="entry name" value="2-Hacid_dh"/>
    <property type="match status" value="1"/>
</dbReference>
<proteinExistence type="inferred from homology"/>
<dbReference type="KEGG" id="sfi:SFUL_3191"/>
<dbReference type="eggNOG" id="COG0111">
    <property type="taxonomic scope" value="Bacteria"/>
</dbReference>
<dbReference type="EMBL" id="CP005080">
    <property type="protein sequence ID" value="AGK78125.1"/>
    <property type="molecule type" value="Genomic_DNA"/>
</dbReference>
<accession>N0CR46</accession>
<dbReference type="CDD" id="cd05300">
    <property type="entry name" value="2-Hacid_dh_1"/>
    <property type="match status" value="1"/>
</dbReference>
<dbReference type="SUPFAM" id="SSF51735">
    <property type="entry name" value="NAD(P)-binding Rossmann-fold domains"/>
    <property type="match status" value="1"/>
</dbReference>
<sequence length="346" mass="37588">MGFGPVVHRGMQGPMSRTVVLISLESPHSFWRLSAEHERFLRASFPGVDFRTAAEEDVPYRMAEVSIYFGWRFEPSWLVGAPHLNWIASPAAGTDHLPVAEAHSAGVALTRSYGFHGRPMAEHAMGLILGFSRGLFTSQRVQRNRTWWKDDLAEEFFDLAGSTMTIVGCGSIGGHLARTARAFSMDVIGVRRTPPVAARDGITWMHASAVHQAVAVSDVVVDLLPATRATNHLFDHGLFASCKPGAVFLNLGRATTVDQSALLATLNTGHLRGAALDVSDPRPLPPRHPLRLHPRVVLTPKSSTLCHTYMDGAVAFFADNLRRFLAGQPLNGLAEVPDAHSPLAGD</sequence>
<dbReference type="Pfam" id="PF02826">
    <property type="entry name" value="2-Hacid_dh_C"/>
    <property type="match status" value="1"/>
</dbReference>
<evidence type="ECO:0000256" key="1">
    <source>
        <dbReference type="ARBA" id="ARBA00005854"/>
    </source>
</evidence>
<evidence type="ECO:0000313" key="8">
    <source>
        <dbReference type="Proteomes" id="UP000013304"/>
    </source>
</evidence>
<feature type="domain" description="D-isomer specific 2-hydroxyacid dehydrogenase catalytic" evidence="5">
    <location>
        <begin position="76"/>
        <end position="331"/>
    </location>
</feature>
<dbReference type="SUPFAM" id="SSF52283">
    <property type="entry name" value="Formate/glycerate dehydrogenase catalytic domain-like"/>
    <property type="match status" value="1"/>
</dbReference>